<comment type="caution">
    <text evidence="1">The sequence shown here is derived from an EMBL/GenBank/DDBJ whole genome shotgun (WGS) entry which is preliminary data.</text>
</comment>
<gene>
    <name evidence="1" type="ORF">CCACVL1_27369</name>
</gene>
<sequence length="33" mass="3760">MGTRSYPKFINVGQWAPTAHVHDPCFVTIDKEN</sequence>
<evidence type="ECO:0000313" key="1">
    <source>
        <dbReference type="EMBL" id="OMO55148.1"/>
    </source>
</evidence>
<proteinExistence type="predicted"/>
<reference evidence="1 2" key="1">
    <citation type="submission" date="2013-09" db="EMBL/GenBank/DDBJ databases">
        <title>Corchorus capsularis genome sequencing.</title>
        <authorList>
            <person name="Alam M."/>
            <person name="Haque M.S."/>
            <person name="Islam M.S."/>
            <person name="Emdad E.M."/>
            <person name="Islam M.M."/>
            <person name="Ahmed B."/>
            <person name="Halim A."/>
            <person name="Hossen Q.M.M."/>
            <person name="Hossain M.Z."/>
            <person name="Ahmed R."/>
            <person name="Khan M.M."/>
            <person name="Islam R."/>
            <person name="Rashid M.M."/>
            <person name="Khan S.A."/>
            <person name="Rahman M.S."/>
            <person name="Alam M."/>
        </authorList>
    </citation>
    <scope>NUCLEOTIDE SEQUENCE [LARGE SCALE GENOMIC DNA]</scope>
    <source>
        <strain evidence="2">cv. CVL-1</strain>
        <tissue evidence="1">Whole seedling</tissue>
    </source>
</reference>
<name>A0A1R3GAM3_COCAP</name>
<evidence type="ECO:0000313" key="2">
    <source>
        <dbReference type="Proteomes" id="UP000188268"/>
    </source>
</evidence>
<organism evidence="1 2">
    <name type="scientific">Corchorus capsularis</name>
    <name type="common">Jute</name>
    <dbReference type="NCBI Taxonomy" id="210143"/>
    <lineage>
        <taxon>Eukaryota</taxon>
        <taxon>Viridiplantae</taxon>
        <taxon>Streptophyta</taxon>
        <taxon>Embryophyta</taxon>
        <taxon>Tracheophyta</taxon>
        <taxon>Spermatophyta</taxon>
        <taxon>Magnoliopsida</taxon>
        <taxon>eudicotyledons</taxon>
        <taxon>Gunneridae</taxon>
        <taxon>Pentapetalae</taxon>
        <taxon>rosids</taxon>
        <taxon>malvids</taxon>
        <taxon>Malvales</taxon>
        <taxon>Malvaceae</taxon>
        <taxon>Grewioideae</taxon>
        <taxon>Apeibeae</taxon>
        <taxon>Corchorus</taxon>
    </lineage>
</organism>
<accession>A0A1R3GAM3</accession>
<keyword evidence="2" id="KW-1185">Reference proteome</keyword>
<dbReference type="Proteomes" id="UP000188268">
    <property type="component" value="Unassembled WGS sequence"/>
</dbReference>
<dbReference type="Gramene" id="OMO55148">
    <property type="protein sequence ID" value="OMO55148"/>
    <property type="gene ID" value="CCACVL1_27369"/>
</dbReference>
<dbReference type="EMBL" id="AWWV01014759">
    <property type="protein sequence ID" value="OMO55148.1"/>
    <property type="molecule type" value="Genomic_DNA"/>
</dbReference>
<dbReference type="AlphaFoldDB" id="A0A1R3GAM3"/>
<protein>
    <submittedName>
        <fullName evidence="1">Uncharacterized protein</fullName>
    </submittedName>
</protein>